<gene>
    <name evidence="2" type="ORF">LWC34_50505</name>
</gene>
<dbReference type="EMBL" id="JAJVCN010000004">
    <property type="protein sequence ID" value="MCE7010985.1"/>
    <property type="molecule type" value="Genomic_DNA"/>
</dbReference>
<evidence type="ECO:0000313" key="2">
    <source>
        <dbReference type="EMBL" id="MCE7010985.1"/>
    </source>
</evidence>
<reference evidence="2 3" key="1">
    <citation type="submission" date="2021-12" db="EMBL/GenBank/DDBJ databases">
        <title>Genome sequence of Kibdelosporangium philippinense ATCC 49844.</title>
        <authorList>
            <person name="Fedorov E.A."/>
            <person name="Omeragic M."/>
            <person name="Shalygina K.F."/>
            <person name="Maclea K.S."/>
        </authorList>
    </citation>
    <scope>NUCLEOTIDE SEQUENCE [LARGE SCALE GENOMIC DNA]</scope>
    <source>
        <strain evidence="2 3">ATCC 49844</strain>
    </source>
</reference>
<proteinExistence type="predicted"/>
<dbReference type="InterPro" id="IPR012675">
    <property type="entry name" value="Beta-grasp_dom_sf"/>
</dbReference>
<evidence type="ECO:0000259" key="1">
    <source>
        <dbReference type="PROSITE" id="PS51085"/>
    </source>
</evidence>
<accession>A0ABS8ZTD5</accession>
<dbReference type="RefSeq" id="WP_233733281.1">
    <property type="nucleotide sequence ID" value="NZ_JAJVCN010000004.1"/>
</dbReference>
<feature type="domain" description="2Fe-2S ferredoxin-type" evidence="1">
    <location>
        <begin position="14"/>
        <end position="101"/>
    </location>
</feature>
<dbReference type="Proteomes" id="UP001521150">
    <property type="component" value="Unassembled WGS sequence"/>
</dbReference>
<dbReference type="InterPro" id="IPR001041">
    <property type="entry name" value="2Fe-2S_ferredoxin-type"/>
</dbReference>
<dbReference type="SUPFAM" id="SSF54292">
    <property type="entry name" value="2Fe-2S ferredoxin-like"/>
    <property type="match status" value="1"/>
</dbReference>
<protein>
    <submittedName>
        <fullName evidence="2">2Fe-2S iron-sulfur cluster binding domain-containing protein</fullName>
    </submittedName>
</protein>
<evidence type="ECO:0000313" key="3">
    <source>
        <dbReference type="Proteomes" id="UP001521150"/>
    </source>
</evidence>
<dbReference type="PROSITE" id="PS51085">
    <property type="entry name" value="2FE2S_FER_2"/>
    <property type="match status" value="1"/>
</dbReference>
<dbReference type="CDD" id="cd00207">
    <property type="entry name" value="fer2"/>
    <property type="match status" value="1"/>
</dbReference>
<organism evidence="2 3">
    <name type="scientific">Kibdelosporangium philippinense</name>
    <dbReference type="NCBI Taxonomy" id="211113"/>
    <lineage>
        <taxon>Bacteria</taxon>
        <taxon>Bacillati</taxon>
        <taxon>Actinomycetota</taxon>
        <taxon>Actinomycetes</taxon>
        <taxon>Pseudonocardiales</taxon>
        <taxon>Pseudonocardiaceae</taxon>
        <taxon>Kibdelosporangium</taxon>
    </lineage>
</organism>
<sequence length="101" mass="10975">MSTSISTELVEPDEAVELELRRSGTTVVAGPGTSLLQAIRDAGIEIEAEYEEGYCGTCETFVRDGKPDHRDIVLSKTDRVSGRTFMPCVSRACGPRLVLDL</sequence>
<dbReference type="Gene3D" id="3.10.20.30">
    <property type="match status" value="1"/>
</dbReference>
<keyword evidence="3" id="KW-1185">Reference proteome</keyword>
<name>A0ABS8ZTD5_9PSEU</name>
<dbReference type="InterPro" id="IPR036010">
    <property type="entry name" value="2Fe-2S_ferredoxin-like_sf"/>
</dbReference>
<comment type="caution">
    <text evidence="2">The sequence shown here is derived from an EMBL/GenBank/DDBJ whole genome shotgun (WGS) entry which is preliminary data.</text>
</comment>
<dbReference type="Pfam" id="PF00111">
    <property type="entry name" value="Fer2"/>
    <property type="match status" value="1"/>
</dbReference>